<sequence length="341" mass="37462">MDHRYLGRSALKVSPLCLGAMMFGGETDEPTSRRIIDKAFEQGVNFLDTADAYHAGRSEEVVGRAIAAQRDNWVLATKFGYPTPDHQGPNQQGQSRKWIMQAVEASLKRLGTDYIDVLYFHRALTDAPMEEGIRAVGDLIRQGKIRYYGVSNFHGWRIAEVVRIADQLGIERPVASEPLYNIVDRSAEVEQLAAAEQYGLGVVSYSPLARGVLSGKYGVDAAVPADSRAGRGDKRLQQTEWRPESLKIARTISEHAAERGTTSIAFALAWVLKNRLVSAAIAGPRTEAQWDAYLDALSLELGPDDEKLVDSLVVPGHTSTHGYTDPGYPVQGRKTKADLIV</sequence>
<dbReference type="Proteomes" id="UP001320513">
    <property type="component" value="Unassembled WGS sequence"/>
</dbReference>
<dbReference type="Pfam" id="PF00248">
    <property type="entry name" value="Aldo_ket_red"/>
    <property type="match status" value="1"/>
</dbReference>
<dbReference type="PRINTS" id="PR00069">
    <property type="entry name" value="ALDKETRDTASE"/>
</dbReference>
<proteinExistence type="predicted"/>
<accession>A0ABS9ZQ39</accession>
<comment type="caution">
    <text evidence="3">The sequence shown here is derived from an EMBL/GenBank/DDBJ whole genome shotgun (WGS) entry which is preliminary data.</text>
</comment>
<dbReference type="InterPro" id="IPR036812">
    <property type="entry name" value="NAD(P)_OxRdtase_dom_sf"/>
</dbReference>
<dbReference type="SUPFAM" id="SSF51430">
    <property type="entry name" value="NAD(P)-linked oxidoreductase"/>
    <property type="match status" value="1"/>
</dbReference>
<keyword evidence="1" id="KW-0560">Oxidoreductase</keyword>
<dbReference type="PANTHER" id="PTHR43364">
    <property type="entry name" value="NADH-SPECIFIC METHYLGLYOXAL REDUCTASE-RELATED"/>
    <property type="match status" value="1"/>
</dbReference>
<dbReference type="InterPro" id="IPR050523">
    <property type="entry name" value="AKR_Detox_Biosynth"/>
</dbReference>
<feature type="domain" description="NADP-dependent oxidoreductase" evidence="2">
    <location>
        <begin position="15"/>
        <end position="312"/>
    </location>
</feature>
<gene>
    <name evidence="3" type="ORF">AUC61_24435</name>
</gene>
<evidence type="ECO:0000256" key="1">
    <source>
        <dbReference type="ARBA" id="ARBA00023002"/>
    </source>
</evidence>
<evidence type="ECO:0000259" key="2">
    <source>
        <dbReference type="Pfam" id="PF00248"/>
    </source>
</evidence>
<dbReference type="RefSeq" id="WP_243248867.1">
    <property type="nucleotide sequence ID" value="NZ_LOHG01000026.1"/>
</dbReference>
<name>A0ABS9ZQ39_9PSED</name>
<dbReference type="InterPro" id="IPR023210">
    <property type="entry name" value="NADP_OxRdtase_dom"/>
</dbReference>
<dbReference type="EMBL" id="LOHG01000026">
    <property type="protein sequence ID" value="MCI8212685.1"/>
    <property type="molecule type" value="Genomic_DNA"/>
</dbReference>
<evidence type="ECO:0000313" key="4">
    <source>
        <dbReference type="Proteomes" id="UP001320513"/>
    </source>
</evidence>
<reference evidence="3 4" key="1">
    <citation type="submission" date="2015-12" db="EMBL/GenBank/DDBJ databases">
        <title>Phylogenomics in the description of a new species in the Pseudomonas syringae group.</title>
        <authorList>
            <person name="Busquets A."/>
            <person name="Gomila M."/>
            <person name="Beiki F."/>
            <person name="Rahimian H."/>
            <person name="Mulet M."/>
            <person name="Sanchez D."/>
            <person name="Garcia-Valdes E."/>
            <person name="Lalucat J."/>
        </authorList>
    </citation>
    <scope>NUCLEOTIDE SEQUENCE [LARGE SCALE GENOMIC DNA]</scope>
    <source>
        <strain evidence="3 4">S25</strain>
    </source>
</reference>
<dbReference type="Gene3D" id="3.20.20.100">
    <property type="entry name" value="NADP-dependent oxidoreductase domain"/>
    <property type="match status" value="1"/>
</dbReference>
<organism evidence="3 4">
    <name type="scientific">Pseudomonas maioricensis</name>
    <dbReference type="NCBI Taxonomy" id="1766623"/>
    <lineage>
        <taxon>Bacteria</taxon>
        <taxon>Pseudomonadati</taxon>
        <taxon>Pseudomonadota</taxon>
        <taxon>Gammaproteobacteria</taxon>
        <taxon>Pseudomonadales</taxon>
        <taxon>Pseudomonadaceae</taxon>
        <taxon>Pseudomonas</taxon>
    </lineage>
</organism>
<dbReference type="PANTHER" id="PTHR43364:SF4">
    <property type="entry name" value="NAD(P)-LINKED OXIDOREDUCTASE SUPERFAMILY PROTEIN"/>
    <property type="match status" value="1"/>
</dbReference>
<evidence type="ECO:0000313" key="3">
    <source>
        <dbReference type="EMBL" id="MCI8212685.1"/>
    </source>
</evidence>
<protein>
    <submittedName>
        <fullName evidence="3">NADP-dependent oxidoreductase</fullName>
    </submittedName>
</protein>
<keyword evidence="4" id="KW-1185">Reference proteome</keyword>
<dbReference type="InterPro" id="IPR020471">
    <property type="entry name" value="AKR"/>
</dbReference>